<keyword evidence="12" id="KW-1185">Reference proteome</keyword>
<dbReference type="Pfam" id="PF07690">
    <property type="entry name" value="MFS_1"/>
    <property type="match status" value="1"/>
</dbReference>
<gene>
    <name evidence="11" type="ORF">SAMN05421637_0632</name>
</gene>
<feature type="transmembrane region" description="Helical" evidence="9">
    <location>
        <begin position="467"/>
        <end position="485"/>
    </location>
</feature>
<feature type="transmembrane region" description="Helical" evidence="9">
    <location>
        <begin position="357"/>
        <end position="376"/>
    </location>
</feature>
<feature type="transmembrane region" description="Helical" evidence="9">
    <location>
        <begin position="124"/>
        <end position="146"/>
    </location>
</feature>
<feature type="transmembrane region" description="Helical" evidence="9">
    <location>
        <begin position="382"/>
        <end position="408"/>
    </location>
</feature>
<dbReference type="GO" id="GO:0005886">
    <property type="term" value="C:plasma membrane"/>
    <property type="evidence" value="ECO:0007669"/>
    <property type="project" value="UniProtKB-SubCell"/>
</dbReference>
<feature type="transmembrane region" description="Helical" evidence="9">
    <location>
        <begin position="324"/>
        <end position="345"/>
    </location>
</feature>
<dbReference type="Proteomes" id="UP000183315">
    <property type="component" value="Unassembled WGS sequence"/>
</dbReference>
<feature type="domain" description="Major facilitator superfamily (MFS) profile" evidence="10">
    <location>
        <begin position="33"/>
        <end position="489"/>
    </location>
</feature>
<evidence type="ECO:0000313" key="11">
    <source>
        <dbReference type="EMBL" id="SEI98133.1"/>
    </source>
</evidence>
<comment type="subcellular location">
    <subcellularLocation>
        <location evidence="1">Cell membrane</location>
        <topology evidence="1">Multi-pass membrane protein</topology>
    </subcellularLocation>
</comment>
<dbReference type="SUPFAM" id="SSF103473">
    <property type="entry name" value="MFS general substrate transporter"/>
    <property type="match status" value="1"/>
</dbReference>
<dbReference type="AlphaFoldDB" id="A0A1H6V0M4"/>
<keyword evidence="4" id="KW-1003">Cell membrane</keyword>
<dbReference type="eggNOG" id="COG2814">
    <property type="taxonomic scope" value="Bacteria"/>
</dbReference>
<protein>
    <submittedName>
        <fullName evidence="11">MFS transporter, DHA2 family, lincomycin resistance protein</fullName>
    </submittedName>
</protein>
<evidence type="ECO:0000256" key="6">
    <source>
        <dbReference type="ARBA" id="ARBA00022989"/>
    </source>
</evidence>
<feature type="transmembrane region" description="Helical" evidence="9">
    <location>
        <begin position="33"/>
        <end position="59"/>
    </location>
</feature>
<feature type="transmembrane region" description="Helical" evidence="9">
    <location>
        <begin position="71"/>
        <end position="91"/>
    </location>
</feature>
<comment type="similarity">
    <text evidence="2">Belongs to the major facilitator superfamily. EmrB family.</text>
</comment>
<dbReference type="PROSITE" id="PS50850">
    <property type="entry name" value="MFS"/>
    <property type="match status" value="1"/>
</dbReference>
<dbReference type="Gene3D" id="1.20.1720.10">
    <property type="entry name" value="Multidrug resistance protein D"/>
    <property type="match status" value="1"/>
</dbReference>
<reference evidence="12" key="1">
    <citation type="submission" date="2016-10" db="EMBL/GenBank/DDBJ databases">
        <authorList>
            <person name="Varghese N."/>
        </authorList>
    </citation>
    <scope>NUCLEOTIDE SEQUENCE [LARGE SCALE GENOMIC DNA]</scope>
    <source>
        <strain evidence="12">DSM 24868</strain>
    </source>
</reference>
<evidence type="ECO:0000256" key="8">
    <source>
        <dbReference type="SAM" id="MobiDB-lite"/>
    </source>
</evidence>
<proteinExistence type="inferred from homology"/>
<evidence type="ECO:0000256" key="9">
    <source>
        <dbReference type="SAM" id="Phobius"/>
    </source>
</evidence>
<sequence>MTDDLATRDPEPRGRPAPPAGVPHAVSRRDNAVIWVLIVAAFVVILNETVMSVAIPHLMEDLAISAVDAQWLTTAFLLTMSIVIPVTGFLLRRFHTRPVFLTAMSLFVSGTLIAALAPGYEVLLIARVVQASGTAIMLPLLITTVMQLEPPETRGRRMGSISVVIAVAPAIGPTMSGLILSVLPWRFMFVFVLPIAGAVLALGWRLVRNVTEPTDVPIDILSVVLSALGFGGIVFGLSRIGEAGGGSVPASAFASLGVGAVALALFVWRQLVLQRIDDALLDLRTFRVPTFAVSIVMFVILMMSLFGMIILLPLFMQNVLGLTVLQSGLLLLPGGLLMGLCAPGIGRAVDRIGPRPLLIPGAALVAGVLWSFAFVLSESTPWWVLLACHVTMSAGLALMFTPLFAASLGSLPPHLYAYGSATVSTVQQVAGAAGTALFVSTMAAVAASQESAGVDAVIAEATGIRAAYLVAAILATGAVAASFFIQRPADSPGPGHAAH</sequence>
<feature type="transmembrane region" description="Helical" evidence="9">
    <location>
        <begin position="185"/>
        <end position="204"/>
    </location>
</feature>
<feature type="transmembrane region" description="Helical" evidence="9">
    <location>
        <begin position="216"/>
        <end position="238"/>
    </location>
</feature>
<dbReference type="PANTHER" id="PTHR42718">
    <property type="entry name" value="MAJOR FACILITATOR SUPERFAMILY MULTIDRUG TRANSPORTER MFSC"/>
    <property type="match status" value="1"/>
</dbReference>
<feature type="transmembrane region" description="Helical" evidence="9">
    <location>
        <begin position="288"/>
        <end position="312"/>
    </location>
</feature>
<feature type="compositionally biased region" description="Basic and acidic residues" evidence="8">
    <location>
        <begin position="1"/>
        <end position="14"/>
    </location>
</feature>
<keyword evidence="7 9" id="KW-0472">Membrane</keyword>
<keyword evidence="5 9" id="KW-0812">Transmembrane</keyword>
<feature type="transmembrane region" description="Helical" evidence="9">
    <location>
        <begin position="98"/>
        <end position="118"/>
    </location>
</feature>
<dbReference type="Gene3D" id="1.20.1250.20">
    <property type="entry name" value="MFS general substrate transporter like domains"/>
    <property type="match status" value="1"/>
</dbReference>
<feature type="transmembrane region" description="Helical" evidence="9">
    <location>
        <begin position="429"/>
        <end position="447"/>
    </location>
</feature>
<dbReference type="RefSeq" id="WP_042212899.1">
    <property type="nucleotide sequence ID" value="NZ_BBLU01000002.1"/>
</dbReference>
<evidence type="ECO:0000256" key="2">
    <source>
        <dbReference type="ARBA" id="ARBA00008537"/>
    </source>
</evidence>
<feature type="region of interest" description="Disordered" evidence="8">
    <location>
        <begin position="1"/>
        <end position="23"/>
    </location>
</feature>
<dbReference type="InterPro" id="IPR011701">
    <property type="entry name" value="MFS"/>
</dbReference>
<dbReference type="EMBL" id="FNZI01000001">
    <property type="protein sequence ID" value="SEI98133.1"/>
    <property type="molecule type" value="Genomic_DNA"/>
</dbReference>
<keyword evidence="6 9" id="KW-1133">Transmembrane helix</keyword>
<name>A0A1H6V0M4_9MICO</name>
<evidence type="ECO:0000259" key="10">
    <source>
        <dbReference type="PROSITE" id="PS50850"/>
    </source>
</evidence>
<evidence type="ECO:0000256" key="4">
    <source>
        <dbReference type="ARBA" id="ARBA00022475"/>
    </source>
</evidence>
<organism evidence="11 12">
    <name type="scientific">Demequina mangrovi</name>
    <dbReference type="NCBI Taxonomy" id="1043493"/>
    <lineage>
        <taxon>Bacteria</taxon>
        <taxon>Bacillati</taxon>
        <taxon>Actinomycetota</taxon>
        <taxon>Actinomycetes</taxon>
        <taxon>Micrococcales</taxon>
        <taxon>Demequinaceae</taxon>
        <taxon>Demequina</taxon>
    </lineage>
</organism>
<dbReference type="InterPro" id="IPR004638">
    <property type="entry name" value="EmrB-like"/>
</dbReference>
<feature type="transmembrane region" description="Helical" evidence="9">
    <location>
        <begin position="158"/>
        <end position="179"/>
    </location>
</feature>
<dbReference type="InterPro" id="IPR020846">
    <property type="entry name" value="MFS_dom"/>
</dbReference>
<dbReference type="OrthoDB" id="9812221at2"/>
<dbReference type="GO" id="GO:0022857">
    <property type="term" value="F:transmembrane transporter activity"/>
    <property type="evidence" value="ECO:0007669"/>
    <property type="project" value="InterPro"/>
</dbReference>
<keyword evidence="3" id="KW-0813">Transport</keyword>
<dbReference type="NCBIfam" id="TIGR00711">
    <property type="entry name" value="efflux_EmrB"/>
    <property type="match status" value="1"/>
</dbReference>
<evidence type="ECO:0000256" key="3">
    <source>
        <dbReference type="ARBA" id="ARBA00022448"/>
    </source>
</evidence>
<dbReference type="PANTHER" id="PTHR42718:SF9">
    <property type="entry name" value="MAJOR FACILITATOR SUPERFAMILY MULTIDRUG TRANSPORTER MFSC"/>
    <property type="match status" value="1"/>
</dbReference>
<evidence type="ECO:0000256" key="7">
    <source>
        <dbReference type="ARBA" id="ARBA00023136"/>
    </source>
</evidence>
<evidence type="ECO:0000256" key="5">
    <source>
        <dbReference type="ARBA" id="ARBA00022692"/>
    </source>
</evidence>
<feature type="transmembrane region" description="Helical" evidence="9">
    <location>
        <begin position="250"/>
        <end position="268"/>
    </location>
</feature>
<dbReference type="STRING" id="1043493.SAMN05421637_0632"/>
<dbReference type="PRINTS" id="PR01036">
    <property type="entry name" value="TCRTETB"/>
</dbReference>
<evidence type="ECO:0000313" key="12">
    <source>
        <dbReference type="Proteomes" id="UP000183315"/>
    </source>
</evidence>
<accession>A0A1H6V0M4</accession>
<dbReference type="InterPro" id="IPR036259">
    <property type="entry name" value="MFS_trans_sf"/>
</dbReference>
<evidence type="ECO:0000256" key="1">
    <source>
        <dbReference type="ARBA" id="ARBA00004651"/>
    </source>
</evidence>